<dbReference type="EMBL" id="JBAWKC010000002">
    <property type="protein sequence ID" value="MFH6768396.1"/>
    <property type="molecule type" value="Genomic_DNA"/>
</dbReference>
<comment type="caution">
    <text evidence="1">The sequence shown here is derived from an EMBL/GenBank/DDBJ whole genome shotgun (WGS) entry which is preliminary data.</text>
</comment>
<protein>
    <recommendedName>
        <fullName evidence="3">TonB-dependent receptor plug domain-containing protein</fullName>
    </recommendedName>
</protein>
<reference evidence="1 2" key="1">
    <citation type="submission" date="2024-02" db="EMBL/GenBank/DDBJ databases">
        <title>A Gaetbulibacter species isolated from tidal flats and genomic insights of their niches.</title>
        <authorList>
            <person name="Ye Y."/>
        </authorList>
    </citation>
    <scope>NUCLEOTIDE SEQUENCE [LARGE SCALE GENOMIC DNA]</scope>
    <source>
        <strain evidence="1 2">KEM-8</strain>
    </source>
</reference>
<evidence type="ECO:0000313" key="2">
    <source>
        <dbReference type="Proteomes" id="UP001610104"/>
    </source>
</evidence>
<gene>
    <name evidence="1" type="ORF">V8G56_06595</name>
</gene>
<sequence length="797" mass="92002">MCLNILAKPLISKTYWLTFLISLIFLACFSQNTSTDNLEKSFVEYTQLPRDIVYTHLNKSVYIKGETLAFNAYVFDKNDKRLSKFTTNLYCSIADENGKTIKSKMVLVNEGVANGSFSVDSLFTSGNYVFKAYTNWMKNFDEQNLYIQNIKVIDPEIESNVIPKVISSKLDAQFLPEGGHLLANTENTVGVVIKDELGFGIPNLECQLLNNNNGVINFKTNQFGIGKFMFIPEEGKKYEVSMKFEGKKQIFIIDSAELSGVTLSLGDFYGKVALRISTNKSTLRYIRKQPYKITIHNGFEFKTIFFEFKEDLHVTKYINYDDLSTGINIFTVFNENNSPLLERLFFKYDGINFMHTNEATSKKSLDSMEISLPLKDVDKSLPNHFSISVLPEGTKSYNHHHNIISSTFLQPYVNGFIENATYYFTDISRRKQYELDNLLLTQGWSSYDWNKIFYNPPSSSFEFETGISFKATVNNSKTLKYVMYPSSFNDLEIFEITEGINTFEKKELFPFDDEKIRLSEVKKNDKTKKSSIYLQFNPSTIPDIENYTKILPLKETVFFDSELLQPFLQTSWTEYEQLNEVIIEVDKIQDRIEKLQKSIYGRVDVFDDTKRKNYIDFETYIRTKGYNVFHFNGDFVISKLGGLNRNKSPIVYIDNRLILDYNELSFYNMSIVDYITINETGFGETFRGEGTGGVIKIFTDPTIFNKNNPELSSFQEIDIPLTFETSKTFYTPKYNSYQSRFYKEFGVIKWLPKLSLDENGNISFKIGNQEGPNIKLFIEGTANDGSFISEIKTVNLE</sequence>
<name>A0ABW7MNJ8_9FLAO</name>
<proteinExistence type="predicted"/>
<dbReference type="RefSeq" id="WP_395437651.1">
    <property type="nucleotide sequence ID" value="NZ_JBAWKC010000002.1"/>
</dbReference>
<organism evidence="1 2">
    <name type="scientific">Gaetbulibacter aquiaggeris</name>
    <dbReference type="NCBI Taxonomy" id="1735373"/>
    <lineage>
        <taxon>Bacteria</taxon>
        <taxon>Pseudomonadati</taxon>
        <taxon>Bacteroidota</taxon>
        <taxon>Flavobacteriia</taxon>
        <taxon>Flavobacteriales</taxon>
        <taxon>Flavobacteriaceae</taxon>
        <taxon>Gaetbulibacter</taxon>
    </lineage>
</organism>
<accession>A0ABW7MNJ8</accession>
<dbReference type="Gene3D" id="2.60.40.1930">
    <property type="match status" value="1"/>
</dbReference>
<evidence type="ECO:0000313" key="1">
    <source>
        <dbReference type="EMBL" id="MFH6768396.1"/>
    </source>
</evidence>
<keyword evidence="2" id="KW-1185">Reference proteome</keyword>
<evidence type="ECO:0008006" key="3">
    <source>
        <dbReference type="Google" id="ProtNLM"/>
    </source>
</evidence>
<dbReference type="Proteomes" id="UP001610104">
    <property type="component" value="Unassembled WGS sequence"/>
</dbReference>